<feature type="region of interest" description="Disordered" evidence="1">
    <location>
        <begin position="329"/>
        <end position="377"/>
    </location>
</feature>
<dbReference type="AlphaFoldDB" id="A0AAV9CWU0"/>
<name>A0AAV9CWU0_ACOCL</name>
<dbReference type="PANTHER" id="PTHR31286:SF180">
    <property type="entry name" value="OS10G0362600 PROTEIN"/>
    <property type="match status" value="1"/>
</dbReference>
<organism evidence="2 3">
    <name type="scientific">Acorus calamus</name>
    <name type="common">Sweet flag</name>
    <dbReference type="NCBI Taxonomy" id="4465"/>
    <lineage>
        <taxon>Eukaryota</taxon>
        <taxon>Viridiplantae</taxon>
        <taxon>Streptophyta</taxon>
        <taxon>Embryophyta</taxon>
        <taxon>Tracheophyta</taxon>
        <taxon>Spermatophyta</taxon>
        <taxon>Magnoliopsida</taxon>
        <taxon>Liliopsida</taxon>
        <taxon>Acoraceae</taxon>
        <taxon>Acorus</taxon>
    </lineage>
</organism>
<comment type="caution">
    <text evidence="2">The sequence shown here is derived from an EMBL/GenBank/DDBJ whole genome shotgun (WGS) entry which is preliminary data.</text>
</comment>
<feature type="compositionally biased region" description="Polar residues" evidence="1">
    <location>
        <begin position="32"/>
        <end position="41"/>
    </location>
</feature>
<feature type="compositionally biased region" description="Basic residues" evidence="1">
    <location>
        <begin position="334"/>
        <end position="344"/>
    </location>
</feature>
<feature type="compositionally biased region" description="Polar residues" evidence="1">
    <location>
        <begin position="220"/>
        <end position="238"/>
    </location>
</feature>
<protein>
    <recommendedName>
        <fullName evidence="4">DUF4283 domain-containing protein</fullName>
    </recommendedName>
</protein>
<reference evidence="2" key="2">
    <citation type="submission" date="2023-06" db="EMBL/GenBank/DDBJ databases">
        <authorList>
            <person name="Ma L."/>
            <person name="Liu K.-W."/>
            <person name="Li Z."/>
            <person name="Hsiao Y.-Y."/>
            <person name="Qi Y."/>
            <person name="Fu T."/>
            <person name="Tang G."/>
            <person name="Zhang D."/>
            <person name="Sun W.-H."/>
            <person name="Liu D.-K."/>
            <person name="Li Y."/>
            <person name="Chen G.-Z."/>
            <person name="Liu X.-D."/>
            <person name="Liao X.-Y."/>
            <person name="Jiang Y.-T."/>
            <person name="Yu X."/>
            <person name="Hao Y."/>
            <person name="Huang J."/>
            <person name="Zhao X.-W."/>
            <person name="Ke S."/>
            <person name="Chen Y.-Y."/>
            <person name="Wu W.-L."/>
            <person name="Hsu J.-L."/>
            <person name="Lin Y.-F."/>
            <person name="Huang M.-D."/>
            <person name="Li C.-Y."/>
            <person name="Huang L."/>
            <person name="Wang Z.-W."/>
            <person name="Zhao X."/>
            <person name="Zhong W.-Y."/>
            <person name="Peng D.-H."/>
            <person name="Ahmad S."/>
            <person name="Lan S."/>
            <person name="Zhang J.-S."/>
            <person name="Tsai W.-C."/>
            <person name="Van De Peer Y."/>
            <person name="Liu Z.-J."/>
        </authorList>
    </citation>
    <scope>NUCLEOTIDE SEQUENCE</scope>
    <source>
        <strain evidence="2">CP</strain>
        <tissue evidence="2">Leaves</tissue>
    </source>
</reference>
<feature type="region of interest" description="Disordered" evidence="1">
    <location>
        <begin position="11"/>
        <end position="80"/>
    </location>
</feature>
<feature type="compositionally biased region" description="Low complexity" evidence="1">
    <location>
        <begin position="43"/>
        <end position="56"/>
    </location>
</feature>
<gene>
    <name evidence="2" type="ORF">QJS10_CPB17g00357</name>
</gene>
<proteinExistence type="predicted"/>
<feature type="compositionally biased region" description="Basic residues" evidence="1">
    <location>
        <begin position="357"/>
        <end position="377"/>
    </location>
</feature>
<dbReference type="EMBL" id="JAUJYO010000017">
    <property type="protein sequence ID" value="KAK1293706.1"/>
    <property type="molecule type" value="Genomic_DNA"/>
</dbReference>
<evidence type="ECO:0000313" key="2">
    <source>
        <dbReference type="EMBL" id="KAK1293706.1"/>
    </source>
</evidence>
<evidence type="ECO:0000313" key="3">
    <source>
        <dbReference type="Proteomes" id="UP001180020"/>
    </source>
</evidence>
<dbReference type="Proteomes" id="UP001180020">
    <property type="component" value="Unassembled WGS sequence"/>
</dbReference>
<evidence type="ECO:0008006" key="4">
    <source>
        <dbReference type="Google" id="ProtNLM"/>
    </source>
</evidence>
<evidence type="ECO:0000256" key="1">
    <source>
        <dbReference type="SAM" id="MobiDB-lite"/>
    </source>
</evidence>
<feature type="region of interest" description="Disordered" evidence="1">
    <location>
        <begin position="219"/>
        <end position="238"/>
    </location>
</feature>
<dbReference type="InterPro" id="IPR040256">
    <property type="entry name" value="At4g02000-like"/>
</dbReference>
<dbReference type="PANTHER" id="PTHR31286">
    <property type="entry name" value="GLYCINE-RICH CELL WALL STRUCTURAL PROTEIN 1.8-LIKE"/>
    <property type="match status" value="1"/>
</dbReference>
<sequence length="377" mass="39888">MANVKSVYVFVKSHPTSKAARPVTPKEGVDGSSPSQTSASDRSAAPSSEAATSEHSPSPPTKSLALPVSGTSQPSIPTLQGKALTSETPSFDAGPNAKETSAISSKGVAAKVTSAISSKGTPLYMDTPTASRSRTAFARVCVEIEAGVELPDEVFVQIRNGDREAVKVMYDWKPEVCKHCNTFGHEENLCCKKPRFTVKEGSSNAEALPKEVSFIEVRSKQSSINNPSDTPSKASMSTSTLPVITEVTIVNQTNLSSLSPIPPKGGLLSSDHLDEGQKSPGALILCTSNGEGEGVVQPPKGLLESEAIGPPPKSKGPVLQVMLHPDHILPPVIHKSKRNKSIQSHKHEDTLAYSNTKGKKKSKKKKKASPRRSKATA</sequence>
<reference evidence="2" key="1">
    <citation type="journal article" date="2023" name="Nat. Commun.">
        <title>Diploid and tetraploid genomes of Acorus and the evolution of monocots.</title>
        <authorList>
            <person name="Ma L."/>
            <person name="Liu K.W."/>
            <person name="Li Z."/>
            <person name="Hsiao Y.Y."/>
            <person name="Qi Y."/>
            <person name="Fu T."/>
            <person name="Tang G.D."/>
            <person name="Zhang D."/>
            <person name="Sun W.H."/>
            <person name="Liu D.K."/>
            <person name="Li Y."/>
            <person name="Chen G.Z."/>
            <person name="Liu X.D."/>
            <person name="Liao X.Y."/>
            <person name="Jiang Y.T."/>
            <person name="Yu X."/>
            <person name="Hao Y."/>
            <person name="Huang J."/>
            <person name="Zhao X.W."/>
            <person name="Ke S."/>
            <person name="Chen Y.Y."/>
            <person name="Wu W.L."/>
            <person name="Hsu J.L."/>
            <person name="Lin Y.F."/>
            <person name="Huang M.D."/>
            <person name="Li C.Y."/>
            <person name="Huang L."/>
            <person name="Wang Z.W."/>
            <person name="Zhao X."/>
            <person name="Zhong W.Y."/>
            <person name="Peng D.H."/>
            <person name="Ahmad S."/>
            <person name="Lan S."/>
            <person name="Zhang J.S."/>
            <person name="Tsai W.C."/>
            <person name="Van de Peer Y."/>
            <person name="Liu Z.J."/>
        </authorList>
    </citation>
    <scope>NUCLEOTIDE SEQUENCE</scope>
    <source>
        <strain evidence="2">CP</strain>
    </source>
</reference>
<accession>A0AAV9CWU0</accession>
<keyword evidence="3" id="KW-1185">Reference proteome</keyword>
<feature type="compositionally biased region" description="Polar residues" evidence="1">
    <location>
        <begin position="69"/>
        <end position="80"/>
    </location>
</feature>